<dbReference type="Proteomes" id="UP001295444">
    <property type="component" value="Chromosome 02"/>
</dbReference>
<evidence type="ECO:0000313" key="2">
    <source>
        <dbReference type="Proteomes" id="UP001295444"/>
    </source>
</evidence>
<accession>A0AAD1VUK4</accession>
<sequence>MHALAVLFAKLRIANNPLRVFSLLKEHQFRCVGHIDLHKERLKFLNKLKDQGKFEKSDDITYESCTLVGGKSDDSIDSGLPILHIQQCEPSSLNDEM</sequence>
<name>A0AAD1VUK4_PELCU</name>
<dbReference type="EMBL" id="OW240913">
    <property type="protein sequence ID" value="CAH2249885.1"/>
    <property type="molecule type" value="Genomic_DNA"/>
</dbReference>
<reference evidence="1" key="1">
    <citation type="submission" date="2022-03" db="EMBL/GenBank/DDBJ databases">
        <authorList>
            <person name="Alioto T."/>
            <person name="Alioto T."/>
            <person name="Gomez Garrido J."/>
        </authorList>
    </citation>
    <scope>NUCLEOTIDE SEQUENCE</scope>
</reference>
<proteinExistence type="predicted"/>
<protein>
    <submittedName>
        <fullName evidence="1">Uncharacterized protein</fullName>
    </submittedName>
</protein>
<organism evidence="1 2">
    <name type="scientific">Pelobates cultripes</name>
    <name type="common">Western spadefoot toad</name>
    <dbReference type="NCBI Taxonomy" id="61616"/>
    <lineage>
        <taxon>Eukaryota</taxon>
        <taxon>Metazoa</taxon>
        <taxon>Chordata</taxon>
        <taxon>Craniata</taxon>
        <taxon>Vertebrata</taxon>
        <taxon>Euteleostomi</taxon>
        <taxon>Amphibia</taxon>
        <taxon>Batrachia</taxon>
        <taxon>Anura</taxon>
        <taxon>Pelobatoidea</taxon>
        <taxon>Pelobatidae</taxon>
        <taxon>Pelobates</taxon>
    </lineage>
</organism>
<dbReference type="AlphaFoldDB" id="A0AAD1VUK4"/>
<evidence type="ECO:0000313" key="1">
    <source>
        <dbReference type="EMBL" id="CAH2249885.1"/>
    </source>
</evidence>
<gene>
    <name evidence="1" type="ORF">PECUL_23A004733</name>
</gene>
<keyword evidence="2" id="KW-1185">Reference proteome</keyword>